<dbReference type="SUPFAM" id="SSF46955">
    <property type="entry name" value="Putative DNA-binding domain"/>
    <property type="match status" value="1"/>
</dbReference>
<name>A0A1M5SRH2_9BRAD</name>
<dbReference type="OrthoDB" id="7068969at2"/>
<organism evidence="2 3">
    <name type="scientific">Bradyrhizobium erythrophlei</name>
    <dbReference type="NCBI Taxonomy" id="1437360"/>
    <lineage>
        <taxon>Bacteria</taxon>
        <taxon>Pseudomonadati</taxon>
        <taxon>Pseudomonadota</taxon>
        <taxon>Alphaproteobacteria</taxon>
        <taxon>Hyphomicrobiales</taxon>
        <taxon>Nitrobacteraceae</taxon>
        <taxon>Bradyrhizobium</taxon>
    </lineage>
</organism>
<reference evidence="2 3" key="1">
    <citation type="submission" date="2016-11" db="EMBL/GenBank/DDBJ databases">
        <authorList>
            <person name="Jaros S."/>
            <person name="Januszkiewicz K."/>
            <person name="Wedrychowicz H."/>
        </authorList>
    </citation>
    <scope>NUCLEOTIDE SEQUENCE [LARGE SCALE GENOMIC DNA]</scope>
    <source>
        <strain evidence="2 3">GAS242</strain>
    </source>
</reference>
<dbReference type="InterPro" id="IPR009061">
    <property type="entry name" value="DNA-bd_dom_put_sf"/>
</dbReference>
<proteinExistence type="predicted"/>
<dbReference type="Pfam" id="PF12728">
    <property type="entry name" value="HTH_17"/>
    <property type="match status" value="1"/>
</dbReference>
<sequence length="73" mass="7995">MPASSLSLDTDALLREQDAADLLSLSVRTLQSWRIRMAGPPFVQVGRAVRYRRRDLIAWIDANTIGAPIGSAS</sequence>
<gene>
    <name evidence="2" type="ORF">SAMN05444169_7320</name>
</gene>
<evidence type="ECO:0000313" key="2">
    <source>
        <dbReference type="EMBL" id="SHH41096.1"/>
    </source>
</evidence>
<dbReference type="InterPro" id="IPR036388">
    <property type="entry name" value="WH-like_DNA-bd_sf"/>
</dbReference>
<dbReference type="EMBL" id="LT670818">
    <property type="protein sequence ID" value="SHH41096.1"/>
    <property type="molecule type" value="Genomic_DNA"/>
</dbReference>
<dbReference type="AlphaFoldDB" id="A0A1M5SRH2"/>
<dbReference type="Proteomes" id="UP000190675">
    <property type="component" value="Chromosome I"/>
</dbReference>
<dbReference type="InterPro" id="IPR041657">
    <property type="entry name" value="HTH_17"/>
</dbReference>
<dbReference type="Gene3D" id="1.10.10.10">
    <property type="entry name" value="Winged helix-like DNA-binding domain superfamily/Winged helix DNA-binding domain"/>
    <property type="match status" value="1"/>
</dbReference>
<protein>
    <submittedName>
        <fullName evidence="2">Helix-turn-helix domain-containing protein</fullName>
    </submittedName>
</protein>
<dbReference type="RefSeq" id="WP_079570431.1">
    <property type="nucleotide sequence ID" value="NZ_LT670818.1"/>
</dbReference>
<evidence type="ECO:0000313" key="3">
    <source>
        <dbReference type="Proteomes" id="UP000190675"/>
    </source>
</evidence>
<feature type="domain" description="Helix-turn-helix" evidence="1">
    <location>
        <begin position="14"/>
        <end position="63"/>
    </location>
</feature>
<accession>A0A1M5SRH2</accession>
<evidence type="ECO:0000259" key="1">
    <source>
        <dbReference type="Pfam" id="PF12728"/>
    </source>
</evidence>